<name>A0AAI9SSY5_9ASCO</name>
<dbReference type="GO" id="GO:0009277">
    <property type="term" value="C:fungal-type cell wall"/>
    <property type="evidence" value="ECO:0007669"/>
    <property type="project" value="UniProtKB-ARBA"/>
</dbReference>
<evidence type="ECO:0000256" key="5">
    <source>
        <dbReference type="SAM" id="SignalP"/>
    </source>
</evidence>
<evidence type="ECO:0000256" key="4">
    <source>
        <dbReference type="SAM" id="MobiDB-lite"/>
    </source>
</evidence>
<dbReference type="RefSeq" id="XP_049178294.1">
    <property type="nucleotide sequence ID" value="XM_049326099.1"/>
</dbReference>
<dbReference type="EMBL" id="JAHUZD010000143">
    <property type="protein sequence ID" value="KAI3402547.2"/>
    <property type="molecule type" value="Genomic_DNA"/>
</dbReference>
<dbReference type="InterPro" id="IPR013320">
    <property type="entry name" value="ConA-like_dom_sf"/>
</dbReference>
<keyword evidence="1 5" id="KW-0732">Signal</keyword>
<comment type="caution">
    <text evidence="7">The sequence shown here is derived from an EMBL/GenBank/DDBJ whole genome shotgun (WGS) entry which is preliminary data.</text>
</comment>
<dbReference type="Proteomes" id="UP001202479">
    <property type="component" value="Unassembled WGS sequence"/>
</dbReference>
<feature type="domain" description="GH16" evidence="6">
    <location>
        <begin position="191"/>
        <end position="408"/>
    </location>
</feature>
<accession>A0AAI9SSY5</accession>
<dbReference type="GeneID" id="73382254"/>
<dbReference type="Gene3D" id="2.60.120.200">
    <property type="match status" value="1"/>
</dbReference>
<dbReference type="GO" id="GO:0016757">
    <property type="term" value="F:glycosyltransferase activity"/>
    <property type="evidence" value="ECO:0007669"/>
    <property type="project" value="TreeGrafter"/>
</dbReference>
<reference evidence="7" key="1">
    <citation type="journal article" date="2022" name="DNA Res.">
        <title>Genome analysis of five recently described species of the CUG-Ser clade uncovers Candida theae as a new hybrid lineage with pathogenic potential in the Candida parapsilosis species complex.</title>
        <authorList>
            <person name="Mixao V."/>
            <person name="Del Olmo V."/>
            <person name="Hegedusova E."/>
            <person name="Saus E."/>
            <person name="Pryszcz L."/>
            <person name="Cillingova A."/>
            <person name="Nosek J."/>
            <person name="Gabaldon T."/>
        </authorList>
    </citation>
    <scope>NUCLEOTIDE SEQUENCE</scope>
    <source>
        <strain evidence="7">CBS 10844</strain>
    </source>
</reference>
<feature type="signal peptide" evidence="5">
    <location>
        <begin position="1"/>
        <end position="18"/>
    </location>
</feature>
<dbReference type="CDD" id="cd02183">
    <property type="entry name" value="GH16_fungal_CRH1_transglycosylase"/>
    <property type="match status" value="1"/>
</dbReference>
<evidence type="ECO:0000313" key="8">
    <source>
        <dbReference type="Proteomes" id="UP001202479"/>
    </source>
</evidence>
<keyword evidence="2" id="KW-0378">Hydrolase</keyword>
<organism evidence="7 8">
    <name type="scientific">Candida oxycetoniae</name>
    <dbReference type="NCBI Taxonomy" id="497107"/>
    <lineage>
        <taxon>Eukaryota</taxon>
        <taxon>Fungi</taxon>
        <taxon>Dikarya</taxon>
        <taxon>Ascomycota</taxon>
        <taxon>Saccharomycotina</taxon>
        <taxon>Pichiomycetes</taxon>
        <taxon>Debaryomycetaceae</taxon>
        <taxon>Candida/Lodderomyces clade</taxon>
        <taxon>Candida</taxon>
    </lineage>
</organism>
<dbReference type="GO" id="GO:0004553">
    <property type="term" value="F:hydrolase activity, hydrolyzing O-glycosyl compounds"/>
    <property type="evidence" value="ECO:0007669"/>
    <property type="project" value="InterPro"/>
</dbReference>
<keyword evidence="3" id="KW-0326">Glycosidase</keyword>
<evidence type="ECO:0000256" key="2">
    <source>
        <dbReference type="ARBA" id="ARBA00022801"/>
    </source>
</evidence>
<keyword evidence="8" id="KW-1185">Reference proteome</keyword>
<dbReference type="PANTHER" id="PTHR10963:SF22">
    <property type="entry name" value="GLYCOSIDASE CRH2-RELATED"/>
    <property type="match status" value="1"/>
</dbReference>
<dbReference type="AlphaFoldDB" id="A0AAI9SSY5"/>
<dbReference type="PROSITE" id="PS51762">
    <property type="entry name" value="GH16_2"/>
    <property type="match status" value="1"/>
</dbReference>
<protein>
    <submittedName>
        <fullName evidence="7">UTR2</fullName>
    </submittedName>
</protein>
<dbReference type="SUPFAM" id="SSF49899">
    <property type="entry name" value="Concanavalin A-like lectins/glucanases"/>
    <property type="match status" value="1"/>
</dbReference>
<feature type="chain" id="PRO_5042507127" evidence="5">
    <location>
        <begin position="19"/>
        <end position="600"/>
    </location>
</feature>
<dbReference type="FunFam" id="2.60.120.200:FF:000159">
    <property type="entry name" value="Glycosidase"/>
    <property type="match status" value="1"/>
</dbReference>
<gene>
    <name evidence="7" type="ORF">KGF56_004639</name>
</gene>
<dbReference type="InterPro" id="IPR000757">
    <property type="entry name" value="Beta-glucanase-like"/>
</dbReference>
<evidence type="ECO:0000259" key="6">
    <source>
        <dbReference type="PROSITE" id="PS51762"/>
    </source>
</evidence>
<dbReference type="GO" id="GO:0005975">
    <property type="term" value="P:carbohydrate metabolic process"/>
    <property type="evidence" value="ECO:0007669"/>
    <property type="project" value="InterPro"/>
</dbReference>
<dbReference type="Pfam" id="PF00722">
    <property type="entry name" value="Glyco_hydro_16"/>
    <property type="match status" value="1"/>
</dbReference>
<dbReference type="GO" id="GO:0031505">
    <property type="term" value="P:fungal-type cell wall organization"/>
    <property type="evidence" value="ECO:0007669"/>
    <property type="project" value="TreeGrafter"/>
</dbReference>
<evidence type="ECO:0000313" key="7">
    <source>
        <dbReference type="EMBL" id="KAI3402547.2"/>
    </source>
</evidence>
<dbReference type="PANTHER" id="PTHR10963">
    <property type="entry name" value="GLYCOSYL HYDROLASE-RELATED"/>
    <property type="match status" value="1"/>
</dbReference>
<proteinExistence type="predicted"/>
<sequence length="600" mass="65802">MLLKNFSVIAFIVFLVQAAVVPQIDPRDDSADMLSTLTSSTSILSNFFSILNSGKSLGLFDFSSLSSSSGIDFSNLGSASSLGSLLGMGLFKEKREIISGPDAKTVRNNDDLPLDSFLAVKFLEGLGFTFGEPHADGSGRDSRPPLRRYGAKRDSRAVSYCPESSPCCSQFGICGTGAYCLGGCDIRHSYNLSSCMPMPRMDDYSITFNSKEEVEQIEAQTKYLGNSTEADWVYTGWVDYHDDSLLIQMPNHTTGTVVSSTKYLWYGKVSAKFKTSRSRGVISAFILFSDVQDEIDYEYVGYDLSTPQSNFYAQGILNYTNSRNSTVNDTFEYYHLYEIDWHEDHVDWIVDNEKVRTLNRADTWNDTTKRYDFPQTPSRIQFSLWPGGDPSNGLGTIEWAGGEIDWNSPDIQDYGYFYARLAEIKVECYDLPGGVKLDGNSTNQADYPAFLYNNTDGYESHVMLTNKKTWLGNYDATGFNPDNENENSSQSKNNVTTTIISTSGSSTITSVRTTTADQSVDIPAQNTAAANQATAAPQASDNDYDPNAGTGGFIQDSRESSTVAGSSTGGAAAITLEASKKVGLTSIFLAICLGFLSYHL</sequence>
<dbReference type="InterPro" id="IPR050546">
    <property type="entry name" value="Glycosyl_Hydrlase_16"/>
</dbReference>
<feature type="region of interest" description="Disordered" evidence="4">
    <location>
        <begin position="527"/>
        <end position="567"/>
    </location>
</feature>
<evidence type="ECO:0000256" key="1">
    <source>
        <dbReference type="ARBA" id="ARBA00022729"/>
    </source>
</evidence>
<evidence type="ECO:0000256" key="3">
    <source>
        <dbReference type="ARBA" id="ARBA00023295"/>
    </source>
</evidence>
<feature type="compositionally biased region" description="Low complexity" evidence="4">
    <location>
        <begin position="527"/>
        <end position="539"/>
    </location>
</feature>